<keyword evidence="3" id="KW-1003">Cell membrane</keyword>
<gene>
    <name evidence="13" type="primary">HIPL1_1</name>
    <name evidence="13" type="ORF">CASFOL_003849</name>
</gene>
<keyword evidence="8" id="KW-0325">Glycoprotein</keyword>
<dbReference type="Proteomes" id="UP001632038">
    <property type="component" value="Unassembled WGS sequence"/>
</dbReference>
<comment type="subcellular location">
    <subcellularLocation>
        <location evidence="2">Cell membrane</location>
        <topology evidence="2">Lipid-anchor</topology>
    </subcellularLocation>
</comment>
<comment type="similarity">
    <text evidence="10">Belongs to the PQQ oxidoreductase GdhB family.</text>
</comment>
<name>A0ABD3EIP5_9LAMI</name>
<proteinExistence type="inferred from homology"/>
<comment type="cofactor">
    <cofactor evidence="1">
        <name>pyrroloquinoline quinone</name>
        <dbReference type="ChEBI" id="CHEBI:58442"/>
    </cofactor>
</comment>
<feature type="domain" description="Glucose/Sorbosone dehydrogenase" evidence="12">
    <location>
        <begin position="216"/>
        <end position="520"/>
    </location>
</feature>
<evidence type="ECO:0000256" key="11">
    <source>
        <dbReference type="SAM" id="SignalP"/>
    </source>
</evidence>
<organism evidence="13 14">
    <name type="scientific">Castilleja foliolosa</name>
    <dbReference type="NCBI Taxonomy" id="1961234"/>
    <lineage>
        <taxon>Eukaryota</taxon>
        <taxon>Viridiplantae</taxon>
        <taxon>Streptophyta</taxon>
        <taxon>Embryophyta</taxon>
        <taxon>Tracheophyta</taxon>
        <taxon>Spermatophyta</taxon>
        <taxon>Magnoliopsida</taxon>
        <taxon>eudicotyledons</taxon>
        <taxon>Gunneridae</taxon>
        <taxon>Pentapetalae</taxon>
        <taxon>asterids</taxon>
        <taxon>lamiids</taxon>
        <taxon>Lamiales</taxon>
        <taxon>Orobanchaceae</taxon>
        <taxon>Pedicularideae</taxon>
        <taxon>Castillejinae</taxon>
        <taxon>Castilleja</taxon>
    </lineage>
</organism>
<sequence length="686" mass="74515">METEMKISCLYFLLLMLFPFPSSSFPLCTDLRAPTNTNGSLSFCGYNGKACCDSTQDLQMEKRFMAMNISDSACASAVKSIICAACDPFSGSLFDVDSNIRSIPTLCNSTASNTNDTSFCSTAWDSCRDVPISNSPFAPKLQSKAQVTKNATISKLTDLWQSESDFCTAFGGAQNQNSLCFAGEPVSLNKSDTLEPPNGICLERIGNGSYINMVAHPDGSNRAFFSSLAGKIWLATIPDQDSGDVMGLDESSPFVDLTDQVYLDTSFGMMGMAFHPDFATNGRFFASFNADKLKSASSGGRCGCNTDVDCDPSKVDSSDAAVFCRYQTVIAEYSANGTASSPSKADSANPQEVRRIFTMGLPFTADHGGQILFGPADGYMYIMMGDGGKGDPYNFSQNKKSLLGKILRVDVDNIPSEEELIKLSRWGNYSVPSDNPFSDDKNMGQEIWAYGLRNPWRCSFDSERPSYFMCADVGQDKYEEVDIISKGGNYGWRVYEGPLDFQPQTTPGGNTSASSIDPIFPVLGYGHSNINKLGSAAISGGYVYRSQTDACTYGSYVYADLYASHIWAASETPLNSGNFTAKDVSFSCASDSPIKCDSVPNSKLPALQYIFSFGEDNRKDIYILTQSGVYRVVRPSRCSYACSKEVKASTHSPQAAPSSHGHRVLHPYSAVMIFVSAVMIFLEILL</sequence>
<dbReference type="PANTHER" id="PTHR19328">
    <property type="entry name" value="HEDGEHOG-INTERACTING PROTEIN"/>
    <property type="match status" value="1"/>
</dbReference>
<evidence type="ECO:0000256" key="10">
    <source>
        <dbReference type="ARBA" id="ARBA00061483"/>
    </source>
</evidence>
<evidence type="ECO:0000256" key="4">
    <source>
        <dbReference type="ARBA" id="ARBA00022729"/>
    </source>
</evidence>
<evidence type="ECO:0000313" key="13">
    <source>
        <dbReference type="EMBL" id="KAL3654168.1"/>
    </source>
</evidence>
<dbReference type="SUPFAM" id="SSF50952">
    <property type="entry name" value="Soluble quinoprotein glucose dehydrogenase"/>
    <property type="match status" value="1"/>
</dbReference>
<evidence type="ECO:0000256" key="7">
    <source>
        <dbReference type="ARBA" id="ARBA00023136"/>
    </source>
</evidence>
<dbReference type="GO" id="GO:0016491">
    <property type="term" value="F:oxidoreductase activity"/>
    <property type="evidence" value="ECO:0007669"/>
    <property type="project" value="UniProtKB-KW"/>
</dbReference>
<dbReference type="AlphaFoldDB" id="A0ABD3EIP5"/>
<evidence type="ECO:0000256" key="3">
    <source>
        <dbReference type="ARBA" id="ARBA00022475"/>
    </source>
</evidence>
<dbReference type="Pfam" id="PF07995">
    <property type="entry name" value="GSDH"/>
    <property type="match status" value="1"/>
</dbReference>
<dbReference type="PANTHER" id="PTHR19328:SF60">
    <property type="entry name" value="HIPL1 PROTEIN-LIKE"/>
    <property type="match status" value="1"/>
</dbReference>
<keyword evidence="5" id="KW-0634">PQQ</keyword>
<dbReference type="FunFam" id="2.120.10.30:FF:000067">
    <property type="entry name" value="HHIP-like 1"/>
    <property type="match status" value="1"/>
</dbReference>
<dbReference type="Gene3D" id="2.120.10.30">
    <property type="entry name" value="TolB, C-terminal domain"/>
    <property type="match status" value="1"/>
</dbReference>
<keyword evidence="7" id="KW-0472">Membrane</keyword>
<keyword evidence="9" id="KW-0449">Lipoprotein</keyword>
<protein>
    <submittedName>
        <fullName evidence="13">Hipl1 protein</fullName>
    </submittedName>
</protein>
<feature type="chain" id="PRO_5044767150" evidence="11">
    <location>
        <begin position="25"/>
        <end position="686"/>
    </location>
</feature>
<dbReference type="GO" id="GO:0005886">
    <property type="term" value="C:plasma membrane"/>
    <property type="evidence" value="ECO:0007669"/>
    <property type="project" value="UniProtKB-SubCell"/>
</dbReference>
<evidence type="ECO:0000256" key="9">
    <source>
        <dbReference type="ARBA" id="ARBA00023288"/>
    </source>
</evidence>
<dbReference type="InterPro" id="IPR011042">
    <property type="entry name" value="6-blade_b-propeller_TolB-like"/>
</dbReference>
<evidence type="ECO:0000256" key="5">
    <source>
        <dbReference type="ARBA" id="ARBA00022891"/>
    </source>
</evidence>
<comment type="caution">
    <text evidence="13">The sequence shown here is derived from an EMBL/GenBank/DDBJ whole genome shotgun (WGS) entry which is preliminary data.</text>
</comment>
<evidence type="ECO:0000256" key="8">
    <source>
        <dbReference type="ARBA" id="ARBA00023180"/>
    </source>
</evidence>
<dbReference type="EMBL" id="JAVIJP010000005">
    <property type="protein sequence ID" value="KAL3654168.1"/>
    <property type="molecule type" value="Genomic_DNA"/>
</dbReference>
<dbReference type="InterPro" id="IPR012938">
    <property type="entry name" value="Glc/Sorbosone_DH"/>
</dbReference>
<evidence type="ECO:0000256" key="2">
    <source>
        <dbReference type="ARBA" id="ARBA00004193"/>
    </source>
</evidence>
<evidence type="ECO:0000256" key="1">
    <source>
        <dbReference type="ARBA" id="ARBA00001931"/>
    </source>
</evidence>
<feature type="signal peptide" evidence="11">
    <location>
        <begin position="1"/>
        <end position="24"/>
    </location>
</feature>
<evidence type="ECO:0000259" key="12">
    <source>
        <dbReference type="Pfam" id="PF07995"/>
    </source>
</evidence>
<keyword evidence="4 11" id="KW-0732">Signal</keyword>
<reference evidence="14" key="1">
    <citation type="journal article" date="2024" name="IScience">
        <title>Strigolactones Initiate the Formation of Haustorium-like Structures in Castilleja.</title>
        <authorList>
            <person name="Buerger M."/>
            <person name="Peterson D."/>
            <person name="Chory J."/>
        </authorList>
    </citation>
    <scope>NUCLEOTIDE SEQUENCE [LARGE SCALE GENOMIC DNA]</scope>
</reference>
<accession>A0ABD3EIP5</accession>
<keyword evidence="14" id="KW-1185">Reference proteome</keyword>
<evidence type="ECO:0000256" key="6">
    <source>
        <dbReference type="ARBA" id="ARBA00023002"/>
    </source>
</evidence>
<dbReference type="InterPro" id="IPR011041">
    <property type="entry name" value="Quinoprot_gluc/sorb_DH_b-prop"/>
</dbReference>
<keyword evidence="6" id="KW-0560">Oxidoreductase</keyword>
<evidence type="ECO:0000313" key="14">
    <source>
        <dbReference type="Proteomes" id="UP001632038"/>
    </source>
</evidence>